<dbReference type="Proteomes" id="UP000703269">
    <property type="component" value="Unassembled WGS sequence"/>
</dbReference>
<evidence type="ECO:0000256" key="3">
    <source>
        <dbReference type="ARBA" id="ARBA00022679"/>
    </source>
</evidence>
<dbReference type="InterPro" id="IPR029063">
    <property type="entry name" value="SAM-dependent_MTases_sf"/>
</dbReference>
<protein>
    <submittedName>
        <fullName evidence="5">S-adenosyl-L-methionine-dependent methyltransferase</fullName>
    </submittedName>
</protein>
<evidence type="ECO:0000313" key="5">
    <source>
        <dbReference type="EMBL" id="GJE92331.1"/>
    </source>
</evidence>
<dbReference type="InterPro" id="IPR051052">
    <property type="entry name" value="Diverse_substrate_MTase"/>
</dbReference>
<keyword evidence="2 5" id="KW-0489">Methyltransferase</keyword>
<dbReference type="InterPro" id="IPR013216">
    <property type="entry name" value="Methyltransf_11"/>
</dbReference>
<dbReference type="OrthoDB" id="10027013at2759"/>
<feature type="domain" description="Methyltransferase type 11" evidence="4">
    <location>
        <begin position="45"/>
        <end position="140"/>
    </location>
</feature>
<name>A0A9P3GCF3_9APHY</name>
<dbReference type="AlphaFoldDB" id="A0A9P3GCF3"/>
<dbReference type="PANTHER" id="PTHR44942">
    <property type="entry name" value="METHYLTRANSF_11 DOMAIN-CONTAINING PROTEIN"/>
    <property type="match status" value="1"/>
</dbReference>
<dbReference type="SUPFAM" id="SSF53335">
    <property type="entry name" value="S-adenosyl-L-methionine-dependent methyltransferases"/>
    <property type="match status" value="1"/>
</dbReference>
<dbReference type="Gene3D" id="3.40.50.150">
    <property type="entry name" value="Vaccinia Virus protein VP39"/>
    <property type="match status" value="1"/>
</dbReference>
<evidence type="ECO:0000259" key="4">
    <source>
        <dbReference type="Pfam" id="PF08241"/>
    </source>
</evidence>
<comment type="caution">
    <text evidence="5">The sequence shown here is derived from an EMBL/GenBank/DDBJ whole genome shotgun (WGS) entry which is preliminary data.</text>
</comment>
<dbReference type="EMBL" id="BPQB01000026">
    <property type="protein sequence ID" value="GJE92331.1"/>
    <property type="molecule type" value="Genomic_DNA"/>
</dbReference>
<comment type="similarity">
    <text evidence="1">Belongs to the methyltransferase superfamily.</text>
</comment>
<dbReference type="PANTHER" id="PTHR44942:SF4">
    <property type="entry name" value="METHYLTRANSFERASE TYPE 11 DOMAIN-CONTAINING PROTEIN"/>
    <property type="match status" value="1"/>
</dbReference>
<sequence>MATYAKTSFNAARYAVARPTYPQQLFDFVFRYHERDAKARWETAVDLGCGTGQATIELKPFQHVIGTDPSNTMIEQAKEATRTAAFSGKLEFKQAKAEELTFLEDSSVDLITSAQSAHWYDWTKVWKEAARVLRPHGTLAAWGYSEFRLPRYPSAAGLIHAYSRGTDATDSIGPHWEQPGRSVVDDHLVAVPDPDAVVPGAFRDFERVYFSGDYHAHLLAPRPIILRKTVTWDGLLDYLRSSSAFHTHQAKFPQDKENPAGDVAKRFRDKLMEYAAEQDGGAVPSETDEVVIEWPVALLLARRV</sequence>
<reference evidence="5 6" key="1">
    <citation type="submission" date="2021-08" db="EMBL/GenBank/DDBJ databases">
        <title>Draft Genome Sequence of Phanerochaete sordida strain YK-624.</title>
        <authorList>
            <person name="Mori T."/>
            <person name="Dohra H."/>
            <person name="Suzuki T."/>
            <person name="Kawagishi H."/>
            <person name="Hirai H."/>
        </authorList>
    </citation>
    <scope>NUCLEOTIDE SEQUENCE [LARGE SCALE GENOMIC DNA]</scope>
    <source>
        <strain evidence="5 6">YK-624</strain>
    </source>
</reference>
<dbReference type="GO" id="GO:0008757">
    <property type="term" value="F:S-adenosylmethionine-dependent methyltransferase activity"/>
    <property type="evidence" value="ECO:0007669"/>
    <property type="project" value="InterPro"/>
</dbReference>
<dbReference type="CDD" id="cd02440">
    <property type="entry name" value="AdoMet_MTases"/>
    <property type="match status" value="1"/>
</dbReference>
<dbReference type="GO" id="GO:0032259">
    <property type="term" value="P:methylation"/>
    <property type="evidence" value="ECO:0007669"/>
    <property type="project" value="UniProtKB-KW"/>
</dbReference>
<gene>
    <name evidence="5" type="ORF">PsYK624_084850</name>
</gene>
<organism evidence="5 6">
    <name type="scientific">Phanerochaete sordida</name>
    <dbReference type="NCBI Taxonomy" id="48140"/>
    <lineage>
        <taxon>Eukaryota</taxon>
        <taxon>Fungi</taxon>
        <taxon>Dikarya</taxon>
        <taxon>Basidiomycota</taxon>
        <taxon>Agaricomycotina</taxon>
        <taxon>Agaricomycetes</taxon>
        <taxon>Polyporales</taxon>
        <taxon>Phanerochaetaceae</taxon>
        <taxon>Phanerochaete</taxon>
    </lineage>
</organism>
<evidence type="ECO:0000256" key="2">
    <source>
        <dbReference type="ARBA" id="ARBA00022603"/>
    </source>
</evidence>
<keyword evidence="3" id="KW-0808">Transferase</keyword>
<proteinExistence type="inferred from homology"/>
<accession>A0A9P3GCF3</accession>
<evidence type="ECO:0000313" key="6">
    <source>
        <dbReference type="Proteomes" id="UP000703269"/>
    </source>
</evidence>
<dbReference type="Pfam" id="PF08241">
    <property type="entry name" value="Methyltransf_11"/>
    <property type="match status" value="1"/>
</dbReference>
<evidence type="ECO:0000256" key="1">
    <source>
        <dbReference type="ARBA" id="ARBA00008361"/>
    </source>
</evidence>
<keyword evidence="6" id="KW-1185">Reference proteome</keyword>